<dbReference type="Pfam" id="PF20316">
    <property type="entry name" value="DUF6612"/>
    <property type="match status" value="1"/>
</dbReference>
<organism evidence="2 3">
    <name type="scientific">Anaerotignum lactatifermentans</name>
    <dbReference type="NCBI Taxonomy" id="160404"/>
    <lineage>
        <taxon>Bacteria</taxon>
        <taxon>Bacillati</taxon>
        <taxon>Bacillota</taxon>
        <taxon>Clostridia</taxon>
        <taxon>Lachnospirales</taxon>
        <taxon>Anaerotignaceae</taxon>
        <taxon>Anaerotignum</taxon>
    </lineage>
</organism>
<dbReference type="SUPFAM" id="SSF89392">
    <property type="entry name" value="Prokaryotic lipoproteins and lipoprotein localization factors"/>
    <property type="match status" value="1"/>
</dbReference>
<evidence type="ECO:0000256" key="1">
    <source>
        <dbReference type="SAM" id="SignalP"/>
    </source>
</evidence>
<dbReference type="InterPro" id="IPR029046">
    <property type="entry name" value="LolA/LolB/LppX"/>
</dbReference>
<dbReference type="InterPro" id="IPR046720">
    <property type="entry name" value="DUF6612"/>
</dbReference>
<comment type="caution">
    <text evidence="2">The sequence shown here is derived from an EMBL/GenBank/DDBJ whole genome shotgun (WGS) entry which is preliminary data.</text>
</comment>
<dbReference type="EMBL" id="JACSNV010000005">
    <property type="protein sequence ID" value="MBM6877501.1"/>
    <property type="molecule type" value="Genomic_DNA"/>
</dbReference>
<accession>A0ABS2G7Q1</accession>
<feature type="signal peptide" evidence="1">
    <location>
        <begin position="1"/>
        <end position="21"/>
    </location>
</feature>
<dbReference type="Proteomes" id="UP000729290">
    <property type="component" value="Unassembled WGS sequence"/>
</dbReference>
<evidence type="ECO:0000313" key="2">
    <source>
        <dbReference type="EMBL" id="MBM6877501.1"/>
    </source>
</evidence>
<protein>
    <recommendedName>
        <fullName evidence="4">Lipoprotein</fullName>
    </recommendedName>
</protein>
<feature type="chain" id="PRO_5046424414" description="Lipoprotein" evidence="1">
    <location>
        <begin position="22"/>
        <end position="283"/>
    </location>
</feature>
<keyword evidence="1" id="KW-0732">Signal</keyword>
<proteinExistence type="predicted"/>
<evidence type="ECO:0008006" key="4">
    <source>
        <dbReference type="Google" id="ProtNLM"/>
    </source>
</evidence>
<reference evidence="2 3" key="1">
    <citation type="journal article" date="2021" name="Sci. Rep.">
        <title>The distribution of antibiotic resistance genes in chicken gut microbiota commensals.</title>
        <authorList>
            <person name="Juricova H."/>
            <person name="Matiasovicova J."/>
            <person name="Kubasova T."/>
            <person name="Cejkova D."/>
            <person name="Rychlik I."/>
        </authorList>
    </citation>
    <scope>NUCLEOTIDE SEQUENCE [LARGE SCALE GENOMIC DNA]</scope>
    <source>
        <strain evidence="2 3">An431b</strain>
    </source>
</reference>
<gene>
    <name evidence="2" type="ORF">H9X83_04945</name>
</gene>
<dbReference type="PROSITE" id="PS51257">
    <property type="entry name" value="PROKAR_LIPOPROTEIN"/>
    <property type="match status" value="1"/>
</dbReference>
<keyword evidence="3" id="KW-1185">Reference proteome</keyword>
<sequence length="283" mass="30379">MTLRKKLFAGFLAGAMALTMAGCGSTSANTSADTSGVEALLQKAEETMAGVTSMSSQMDMVIDMTLEDETFSTATTANIEGFYDPVKMKMDMTLSINGEEIQNYGMYVLQDGDTLTSYMDLGGAWYAQPVDLGSISQYDAQQNMNLYLENLQTFSEAGTEEVNGKSATIIAGVLTGDSMKEAIASSGIESMSGEFGMTEEELNNLFESLGDMPVRLWITDDGYVVKYELDMTEMMASLMSSMGTEDTGGIAFTKTMVSMTCDNFNAVEDFVIPADALAAESLA</sequence>
<evidence type="ECO:0000313" key="3">
    <source>
        <dbReference type="Proteomes" id="UP000729290"/>
    </source>
</evidence>
<name>A0ABS2G7Q1_9FIRM</name>
<dbReference type="RefSeq" id="WP_205133469.1">
    <property type="nucleotide sequence ID" value="NZ_JACSNT010000006.1"/>
</dbReference>
<dbReference type="Gene3D" id="2.50.20.20">
    <property type="match status" value="1"/>
</dbReference>